<sequence length="190" mass="21402">MAENCIPGAVSFNVNSGFTENDQTSIEVTSTINHEETIKESQQGITKDRYSSTFNSNSSFLGSPSVNHCLVVKNTHWYSLRGKTLPVTLMLLLMYVILGIIFLPFIIIPLMICCVSYFTPETFDQLKQDKSLEVDRNRKSIGLDSYHDRQTKHNVREQVTCKIYPSESINGKSFGRDSSYESKADGQAKV</sequence>
<accession>A0A913X9R1</accession>
<keyword evidence="2" id="KW-1133">Transmembrane helix</keyword>
<evidence type="ECO:0000313" key="4">
    <source>
        <dbReference type="Proteomes" id="UP000887567"/>
    </source>
</evidence>
<keyword evidence="2" id="KW-0472">Membrane</keyword>
<dbReference type="Proteomes" id="UP000887567">
    <property type="component" value="Unplaced"/>
</dbReference>
<proteinExistence type="predicted"/>
<name>A0A913X9R1_EXADI</name>
<dbReference type="GeneID" id="110239737"/>
<protein>
    <submittedName>
        <fullName evidence="3">Uncharacterized protein</fullName>
    </submittedName>
</protein>
<feature type="transmembrane region" description="Helical" evidence="2">
    <location>
        <begin position="89"/>
        <end position="112"/>
    </location>
</feature>
<organism evidence="3 4">
    <name type="scientific">Exaiptasia diaphana</name>
    <name type="common">Tropical sea anemone</name>
    <name type="synonym">Aiptasia pulchella</name>
    <dbReference type="NCBI Taxonomy" id="2652724"/>
    <lineage>
        <taxon>Eukaryota</taxon>
        <taxon>Metazoa</taxon>
        <taxon>Cnidaria</taxon>
        <taxon>Anthozoa</taxon>
        <taxon>Hexacorallia</taxon>
        <taxon>Actiniaria</taxon>
        <taxon>Aiptasiidae</taxon>
        <taxon>Exaiptasia</taxon>
    </lineage>
</organism>
<feature type="compositionally biased region" description="Basic and acidic residues" evidence="1">
    <location>
        <begin position="174"/>
        <end position="190"/>
    </location>
</feature>
<evidence type="ECO:0000256" key="2">
    <source>
        <dbReference type="SAM" id="Phobius"/>
    </source>
</evidence>
<feature type="region of interest" description="Disordered" evidence="1">
    <location>
        <begin position="167"/>
        <end position="190"/>
    </location>
</feature>
<dbReference type="EnsemblMetazoa" id="XM_021045477.2">
    <property type="protein sequence ID" value="XP_020901136.1"/>
    <property type="gene ID" value="LOC110239737"/>
</dbReference>
<dbReference type="AlphaFoldDB" id="A0A913X9R1"/>
<evidence type="ECO:0000256" key="1">
    <source>
        <dbReference type="SAM" id="MobiDB-lite"/>
    </source>
</evidence>
<reference evidence="3" key="1">
    <citation type="submission" date="2022-11" db="UniProtKB">
        <authorList>
            <consortium name="EnsemblMetazoa"/>
        </authorList>
    </citation>
    <scope>IDENTIFICATION</scope>
</reference>
<dbReference type="RefSeq" id="XP_020901136.1">
    <property type="nucleotide sequence ID" value="XM_021045477.2"/>
</dbReference>
<keyword evidence="2" id="KW-0812">Transmembrane</keyword>
<dbReference type="KEGG" id="epa:110239737"/>
<evidence type="ECO:0000313" key="3">
    <source>
        <dbReference type="EnsemblMetazoa" id="XP_020901136.1"/>
    </source>
</evidence>
<keyword evidence="4" id="KW-1185">Reference proteome</keyword>